<gene>
    <name evidence="3" type="primary">LOC103522792</name>
</gene>
<feature type="domain" description="Syntrophin split Pleckstrin homology (PH)" evidence="1">
    <location>
        <begin position="71"/>
        <end position="125"/>
    </location>
</feature>
<dbReference type="PaxDb" id="121845-A0A1S3DQ91"/>
<reference evidence="3" key="1">
    <citation type="submission" date="2025-08" db="UniProtKB">
        <authorList>
            <consortium name="RefSeq"/>
        </authorList>
    </citation>
    <scope>IDENTIFICATION</scope>
</reference>
<proteinExistence type="predicted"/>
<dbReference type="RefSeq" id="XP_008486107.2">
    <property type="nucleotide sequence ID" value="XM_008487885.2"/>
</dbReference>
<dbReference type="Proteomes" id="UP000079169">
    <property type="component" value="Unplaced"/>
</dbReference>
<dbReference type="PANTHER" id="PTHR10554">
    <property type="entry name" value="SYNTROPHIN"/>
    <property type="match status" value="1"/>
</dbReference>
<organism evidence="2 3">
    <name type="scientific">Diaphorina citri</name>
    <name type="common">Asian citrus psyllid</name>
    <dbReference type="NCBI Taxonomy" id="121845"/>
    <lineage>
        <taxon>Eukaryota</taxon>
        <taxon>Metazoa</taxon>
        <taxon>Ecdysozoa</taxon>
        <taxon>Arthropoda</taxon>
        <taxon>Hexapoda</taxon>
        <taxon>Insecta</taxon>
        <taxon>Pterygota</taxon>
        <taxon>Neoptera</taxon>
        <taxon>Paraneoptera</taxon>
        <taxon>Hemiptera</taxon>
        <taxon>Sternorrhyncha</taxon>
        <taxon>Psylloidea</taxon>
        <taxon>Psyllidae</taxon>
        <taxon>Diaphorininae</taxon>
        <taxon>Diaphorina</taxon>
    </lineage>
</organism>
<name>A0A1S3DQ91_DIACI</name>
<sequence length="160" mass="18296">CECPYNSIARLRSVYSGDKVGIWDFVGNFDNNQSNIKESIQEPLDNERVIRTTNNVRPSTLDINCTSMRKWSDVITVPLMMAYITRYMYGTDKLRPNAFEIRGLNGSKTGIIHCEDSAILSQWLKYVTDNIMALTNLQVKQSTNLKVCQHLVDRLSIDID</sequence>
<evidence type="ECO:0000313" key="2">
    <source>
        <dbReference type="Proteomes" id="UP000079169"/>
    </source>
</evidence>
<dbReference type="KEGG" id="dci:103522792"/>
<protein>
    <submittedName>
        <fullName evidence="3">Gamma-1-syntrophin-like</fullName>
    </submittedName>
</protein>
<dbReference type="Gene3D" id="2.30.29.30">
    <property type="entry name" value="Pleckstrin-homology domain (PH domain)/Phosphotyrosine-binding domain (PTB)"/>
    <property type="match status" value="1"/>
</dbReference>
<evidence type="ECO:0000313" key="3">
    <source>
        <dbReference type="RefSeq" id="XP_008486107.2"/>
    </source>
</evidence>
<evidence type="ECO:0000259" key="1">
    <source>
        <dbReference type="Pfam" id="PF18012"/>
    </source>
</evidence>
<feature type="non-terminal residue" evidence="3">
    <location>
        <position position="1"/>
    </location>
</feature>
<dbReference type="InterPro" id="IPR011993">
    <property type="entry name" value="PH-like_dom_sf"/>
</dbReference>
<accession>A0A1S3DQ91</accession>
<dbReference type="AlphaFoldDB" id="A0A1S3DQ91"/>
<dbReference type="InterPro" id="IPR041428">
    <property type="entry name" value="PHsplit_syntrophin"/>
</dbReference>
<dbReference type="STRING" id="121845.A0A1S3DQ91"/>
<dbReference type="GO" id="GO:0005198">
    <property type="term" value="F:structural molecule activity"/>
    <property type="evidence" value="ECO:0007669"/>
    <property type="project" value="InterPro"/>
</dbReference>
<dbReference type="Pfam" id="PF18012">
    <property type="entry name" value="PH_17"/>
    <property type="match status" value="1"/>
</dbReference>
<dbReference type="InterPro" id="IPR015482">
    <property type="entry name" value="Syntrophin"/>
</dbReference>
<dbReference type="SUPFAM" id="SSF50729">
    <property type="entry name" value="PH domain-like"/>
    <property type="match status" value="1"/>
</dbReference>
<dbReference type="GeneID" id="103522792"/>
<dbReference type="PANTHER" id="PTHR10554:SF1">
    <property type="entry name" value="FI16515P1"/>
    <property type="match status" value="1"/>
</dbReference>
<dbReference type="GO" id="GO:0016010">
    <property type="term" value="C:dystrophin-associated glycoprotein complex"/>
    <property type="evidence" value="ECO:0007669"/>
    <property type="project" value="TreeGrafter"/>
</dbReference>
<keyword evidence="2" id="KW-1185">Reference proteome</keyword>